<dbReference type="OrthoDB" id="435791at2759"/>
<gene>
    <name evidence="2" type="ORF">AK812_SmicGene36900</name>
</gene>
<keyword evidence="3" id="KW-1185">Reference proteome</keyword>
<protein>
    <submittedName>
        <fullName evidence="2">Uncharacterized protein</fullName>
    </submittedName>
</protein>
<evidence type="ECO:0000313" key="2">
    <source>
        <dbReference type="EMBL" id="OLP82443.1"/>
    </source>
</evidence>
<feature type="region of interest" description="Disordered" evidence="1">
    <location>
        <begin position="113"/>
        <end position="186"/>
    </location>
</feature>
<feature type="region of interest" description="Disordered" evidence="1">
    <location>
        <begin position="769"/>
        <end position="854"/>
    </location>
</feature>
<comment type="caution">
    <text evidence="2">The sequence shown here is derived from an EMBL/GenBank/DDBJ whole genome shotgun (WGS) entry which is preliminary data.</text>
</comment>
<feature type="compositionally biased region" description="Low complexity" evidence="1">
    <location>
        <begin position="113"/>
        <end position="146"/>
    </location>
</feature>
<evidence type="ECO:0000313" key="3">
    <source>
        <dbReference type="Proteomes" id="UP000186817"/>
    </source>
</evidence>
<dbReference type="EMBL" id="LSRX01001192">
    <property type="protein sequence ID" value="OLP82443.1"/>
    <property type="molecule type" value="Genomic_DNA"/>
</dbReference>
<feature type="region of interest" description="Disordered" evidence="1">
    <location>
        <begin position="450"/>
        <end position="486"/>
    </location>
</feature>
<evidence type="ECO:0000256" key="1">
    <source>
        <dbReference type="SAM" id="MobiDB-lite"/>
    </source>
</evidence>
<name>A0A1Q9CHN2_SYMMI</name>
<feature type="compositionally biased region" description="Acidic residues" evidence="1">
    <location>
        <begin position="797"/>
        <end position="806"/>
    </location>
</feature>
<accession>A0A1Q9CHN2</accession>
<feature type="region of interest" description="Disordered" evidence="1">
    <location>
        <begin position="585"/>
        <end position="611"/>
    </location>
</feature>
<proteinExistence type="predicted"/>
<feature type="region of interest" description="Disordered" evidence="1">
    <location>
        <begin position="307"/>
        <end position="327"/>
    </location>
</feature>
<reference evidence="2 3" key="1">
    <citation type="submission" date="2016-02" db="EMBL/GenBank/DDBJ databases">
        <title>Genome analysis of coral dinoflagellate symbionts highlights evolutionary adaptations to a symbiotic lifestyle.</title>
        <authorList>
            <person name="Aranda M."/>
            <person name="Li Y."/>
            <person name="Liew Y.J."/>
            <person name="Baumgarten S."/>
            <person name="Simakov O."/>
            <person name="Wilson M."/>
            <person name="Piel J."/>
            <person name="Ashoor H."/>
            <person name="Bougouffa S."/>
            <person name="Bajic V.B."/>
            <person name="Ryu T."/>
            <person name="Ravasi T."/>
            <person name="Bayer T."/>
            <person name="Micklem G."/>
            <person name="Kim H."/>
            <person name="Bhak J."/>
            <person name="Lajeunesse T.C."/>
            <person name="Voolstra C.R."/>
        </authorList>
    </citation>
    <scope>NUCLEOTIDE SEQUENCE [LARGE SCALE GENOMIC DNA]</scope>
    <source>
        <strain evidence="2 3">CCMP2467</strain>
    </source>
</reference>
<dbReference type="Proteomes" id="UP000186817">
    <property type="component" value="Unassembled WGS sequence"/>
</dbReference>
<sequence>MLRTQRWAPNGDELWVGDEDIAMQLNAYTAISEEIEEEIIGEEYAEAVQLAYATLKVPNADFVPVQIGTNPGDMAVDIFTHGYEHNATVQCIRNEWNADSFFRCSQSTLETWPESQAAAQAEQEAAAATAAPSAGEASTGSGAPAPMEVDCRVEPGANPSTAKGTSAAAEPTYDTANAEGASSSGGECWKRVEGLAEDAILALDGTGVDSALTEMYNVICRKEAPAMWIGPYSPTQFRTGDRRHHDLCERHNIKVTCITPCARPGYAAVGKAKEKKLIGHLYMHNDVDNMDAVPWTYEGPCHPHGMAQNSMPSEAAESERECPSAPTDEGAEVYMTLWQFALAFASDTVRRSCLSGYMAVRASGAVFGNEVKFDTSGSDEELVEDFTKAEFQANHVMPFTEVPSVQPSPPARRGFPQNVVTDSDRGTHFKGREAENAYWSKLRRIGYSQESPSYPRTRLQDSDTARRLGQPSANLRAAPPLRPLSGARGLRAGRVVYGLIRKSGIFGEEDHRKGHPGQDCPELCGNATKGKHVVVKGLQQHLLPLRRRPPPHDDDDRDRDCDCDCDCYLQVQQRDGFFSCISTGTSTSRAPAPAPAPAPELMTPDQNLSEDEDKALRPSRQFVDRGFEFQIAGTGKSNLGSSLSQNASTPMIDLSTVDRESLPLGVTRLYGKRMKLDVRSNPAMIDLRMNYRNLLNEFKVHNGKIVSNQTPVQLLKTPKGRGALQGISHQADAWFVLMKPRPKAALNKPKALEYPEGVNKAVPLRAQVAQMRAKAKEDGGPLPGSPKSARSGNDDLLPVEEDVDEDGSPRSKPDPTLQKEVREIARNAKVQATHSSMEYPPNSGNGGPGNYSKL</sequence>
<organism evidence="2 3">
    <name type="scientific">Symbiodinium microadriaticum</name>
    <name type="common">Dinoflagellate</name>
    <name type="synonym">Zooxanthella microadriatica</name>
    <dbReference type="NCBI Taxonomy" id="2951"/>
    <lineage>
        <taxon>Eukaryota</taxon>
        <taxon>Sar</taxon>
        <taxon>Alveolata</taxon>
        <taxon>Dinophyceae</taxon>
        <taxon>Suessiales</taxon>
        <taxon>Symbiodiniaceae</taxon>
        <taxon>Symbiodinium</taxon>
    </lineage>
</organism>
<feature type="compositionally biased region" description="Gly residues" evidence="1">
    <location>
        <begin position="844"/>
        <end position="854"/>
    </location>
</feature>
<dbReference type="AlphaFoldDB" id="A0A1Q9CHN2"/>
<feature type="compositionally biased region" description="Basic and acidic residues" evidence="1">
    <location>
        <begin position="807"/>
        <end position="826"/>
    </location>
</feature>